<organism evidence="4 5">
    <name type="scientific">Porites evermanni</name>
    <dbReference type="NCBI Taxonomy" id="104178"/>
    <lineage>
        <taxon>Eukaryota</taxon>
        <taxon>Metazoa</taxon>
        <taxon>Cnidaria</taxon>
        <taxon>Anthozoa</taxon>
        <taxon>Hexacorallia</taxon>
        <taxon>Scleractinia</taxon>
        <taxon>Fungiina</taxon>
        <taxon>Poritidae</taxon>
        <taxon>Porites</taxon>
    </lineage>
</organism>
<dbReference type="PROSITE" id="PS50850">
    <property type="entry name" value="MFS"/>
    <property type="match status" value="1"/>
</dbReference>
<evidence type="ECO:0000256" key="1">
    <source>
        <dbReference type="ARBA" id="ARBA00004141"/>
    </source>
</evidence>
<name>A0ABN8LWX4_9CNID</name>
<feature type="transmembrane region" description="Helical" evidence="2">
    <location>
        <begin position="64"/>
        <end position="83"/>
    </location>
</feature>
<feature type="domain" description="Major facilitator superfamily (MFS) profile" evidence="3">
    <location>
        <begin position="20"/>
        <end position="434"/>
    </location>
</feature>
<dbReference type="InterPro" id="IPR020846">
    <property type="entry name" value="MFS_dom"/>
</dbReference>
<dbReference type="CDD" id="cd17352">
    <property type="entry name" value="MFS_MCT_SLC16"/>
    <property type="match status" value="1"/>
</dbReference>
<protein>
    <recommendedName>
        <fullName evidence="3">Major facilitator superfamily (MFS) profile domain-containing protein</fullName>
    </recommendedName>
</protein>
<keyword evidence="2" id="KW-0472">Membrane</keyword>
<reference evidence="4 5" key="1">
    <citation type="submission" date="2022-05" db="EMBL/GenBank/DDBJ databases">
        <authorList>
            <consortium name="Genoscope - CEA"/>
            <person name="William W."/>
        </authorList>
    </citation>
    <scope>NUCLEOTIDE SEQUENCE [LARGE SCALE GENOMIC DNA]</scope>
</reference>
<dbReference type="InterPro" id="IPR036259">
    <property type="entry name" value="MFS_trans_sf"/>
</dbReference>
<dbReference type="PANTHER" id="PTHR11360:SF251">
    <property type="entry name" value="MAJOR FACILITATOR SUPERFAMILY (MFS) PROFILE DOMAIN-CONTAINING PROTEIN"/>
    <property type="match status" value="1"/>
</dbReference>
<dbReference type="Gene3D" id="1.20.1250.20">
    <property type="entry name" value="MFS general substrate transporter like domains"/>
    <property type="match status" value="2"/>
</dbReference>
<dbReference type="PANTHER" id="PTHR11360">
    <property type="entry name" value="MONOCARBOXYLATE TRANSPORTER"/>
    <property type="match status" value="1"/>
</dbReference>
<evidence type="ECO:0000259" key="3">
    <source>
        <dbReference type="PROSITE" id="PS50850"/>
    </source>
</evidence>
<feature type="transmembrane region" description="Helical" evidence="2">
    <location>
        <begin position="152"/>
        <end position="171"/>
    </location>
</feature>
<keyword evidence="2" id="KW-1133">Transmembrane helix</keyword>
<keyword evidence="2" id="KW-0812">Transmembrane</keyword>
<dbReference type="Proteomes" id="UP001159427">
    <property type="component" value="Unassembled WGS sequence"/>
</dbReference>
<proteinExistence type="predicted"/>
<dbReference type="Pfam" id="PF07690">
    <property type="entry name" value="MFS_1"/>
    <property type="match status" value="1"/>
</dbReference>
<feature type="transmembrane region" description="Helical" evidence="2">
    <location>
        <begin position="120"/>
        <end position="145"/>
    </location>
</feature>
<feature type="transmembrane region" description="Helical" evidence="2">
    <location>
        <begin position="21"/>
        <end position="44"/>
    </location>
</feature>
<sequence>MFHLLHCCLKATHKQDSRWSLVVCISATFTQIINIGILRSSGVLFPVLMQEFGTTRERTGKLQINTWVSSLALSTSLLAAPLLGHLSEKFGCRLVAISGALTIMMGLVTSSFVQNLELLYFTYGALTGLGACACRTSAFLVVAMYFNKKRSFATGSVTMGPSLGMFMWGPIAQVLLDSVGWRNTFRIMAACCCLIIIAAVTYNPNVEEKDKILEKVESGKEKHELDNKVHGAMLQTKKEKGKIVDLSVFMIPQYCILVASFTLMFLCRFIPNIHLVKYSEELNITAEKASKYYMFLGLSSAVGRLLSGRLCDVKCINIQYVNQLAIAITGVATVLLPLARTFVSVAFYTVVFGFADGTFMTTQNVILLGIVGPERRATAFGFGNMLCAFAVASGPPLAGLIADKLGSYQFAFYAAGSLILISGAVQFLLLCFKSTAKGKQTQRQLVTMVTSEKLGKMTGECTDDKEYLASLYVQSALEKNNGKTPLIQAFN</sequence>
<feature type="transmembrane region" description="Helical" evidence="2">
    <location>
        <begin position="291"/>
        <end position="308"/>
    </location>
</feature>
<feature type="transmembrane region" description="Helical" evidence="2">
    <location>
        <begin position="183"/>
        <end position="202"/>
    </location>
</feature>
<keyword evidence="5" id="KW-1185">Reference proteome</keyword>
<feature type="transmembrane region" description="Helical" evidence="2">
    <location>
        <begin position="90"/>
        <end position="108"/>
    </location>
</feature>
<dbReference type="EMBL" id="CALNXI010000195">
    <property type="protein sequence ID" value="CAH3021812.1"/>
    <property type="molecule type" value="Genomic_DNA"/>
</dbReference>
<gene>
    <name evidence="4" type="ORF">PEVE_00012838</name>
</gene>
<dbReference type="SUPFAM" id="SSF103473">
    <property type="entry name" value="MFS general substrate transporter"/>
    <property type="match status" value="1"/>
</dbReference>
<feature type="transmembrane region" description="Helical" evidence="2">
    <location>
        <begin position="243"/>
        <end position="271"/>
    </location>
</feature>
<feature type="transmembrane region" description="Helical" evidence="2">
    <location>
        <begin position="377"/>
        <end position="398"/>
    </location>
</feature>
<comment type="caution">
    <text evidence="4">The sequence shown here is derived from an EMBL/GenBank/DDBJ whole genome shotgun (WGS) entry which is preliminary data.</text>
</comment>
<feature type="transmembrane region" description="Helical" evidence="2">
    <location>
        <begin position="345"/>
        <end position="370"/>
    </location>
</feature>
<dbReference type="InterPro" id="IPR050327">
    <property type="entry name" value="Proton-linked_MCT"/>
</dbReference>
<feature type="transmembrane region" description="Helical" evidence="2">
    <location>
        <begin position="410"/>
        <end position="432"/>
    </location>
</feature>
<evidence type="ECO:0000256" key="2">
    <source>
        <dbReference type="SAM" id="Phobius"/>
    </source>
</evidence>
<evidence type="ECO:0000313" key="4">
    <source>
        <dbReference type="EMBL" id="CAH3021812.1"/>
    </source>
</evidence>
<evidence type="ECO:0000313" key="5">
    <source>
        <dbReference type="Proteomes" id="UP001159427"/>
    </source>
</evidence>
<comment type="subcellular location">
    <subcellularLocation>
        <location evidence="1">Membrane</location>
        <topology evidence="1">Multi-pass membrane protein</topology>
    </subcellularLocation>
</comment>
<accession>A0ABN8LWX4</accession>
<dbReference type="InterPro" id="IPR011701">
    <property type="entry name" value="MFS"/>
</dbReference>
<feature type="transmembrane region" description="Helical" evidence="2">
    <location>
        <begin position="320"/>
        <end position="339"/>
    </location>
</feature>